<keyword evidence="2" id="KW-0805">Transcription regulation</keyword>
<proteinExistence type="inferred from homology"/>
<dbReference type="InterPro" id="IPR036388">
    <property type="entry name" value="WH-like_DNA-bd_sf"/>
</dbReference>
<dbReference type="Gene3D" id="1.10.10.10">
    <property type="entry name" value="Winged helix-like DNA-binding domain superfamily/Winged helix DNA-binding domain"/>
    <property type="match status" value="1"/>
</dbReference>
<dbReference type="Pfam" id="PF03466">
    <property type="entry name" value="LysR_substrate"/>
    <property type="match status" value="1"/>
</dbReference>
<dbReference type="PROSITE" id="PS50931">
    <property type="entry name" value="HTH_LYSR"/>
    <property type="match status" value="1"/>
</dbReference>
<dbReference type="RefSeq" id="WP_130145629.1">
    <property type="nucleotide sequence ID" value="NZ_SGSU01000009.1"/>
</dbReference>
<accession>A0A4Q7AWD3</accession>
<dbReference type="InterPro" id="IPR005119">
    <property type="entry name" value="LysR_subst-bd"/>
</dbReference>
<dbReference type="Pfam" id="PF00126">
    <property type="entry name" value="HTH_1"/>
    <property type="match status" value="1"/>
</dbReference>
<name>A0A4Q7AWD3_9GAMM</name>
<dbReference type="GO" id="GO:0003700">
    <property type="term" value="F:DNA-binding transcription factor activity"/>
    <property type="evidence" value="ECO:0007669"/>
    <property type="project" value="InterPro"/>
</dbReference>
<dbReference type="PANTHER" id="PTHR30419">
    <property type="entry name" value="HTH-TYPE TRANSCRIPTIONAL REGULATOR YBHD"/>
    <property type="match status" value="1"/>
</dbReference>
<evidence type="ECO:0000256" key="1">
    <source>
        <dbReference type="ARBA" id="ARBA00009437"/>
    </source>
</evidence>
<dbReference type="InterPro" id="IPR050950">
    <property type="entry name" value="HTH-type_LysR_regulators"/>
</dbReference>
<reference evidence="6 7" key="1">
    <citation type="submission" date="2019-02" db="EMBL/GenBank/DDBJ databases">
        <title>The Batch Genome Submission of Acinetobacter spp. strains.</title>
        <authorList>
            <person name="Qin J."/>
            <person name="Hu Y."/>
            <person name="Ye H."/>
            <person name="Wei L."/>
            <person name="Feng Y."/>
            <person name="Zong Z."/>
        </authorList>
    </citation>
    <scope>NUCLEOTIDE SEQUENCE [LARGE SCALE GENOMIC DNA]</scope>
    <source>
        <strain evidence="6 7">WCHABo060081</strain>
    </source>
</reference>
<keyword evidence="3" id="KW-0238">DNA-binding</keyword>
<evidence type="ECO:0000313" key="7">
    <source>
        <dbReference type="Proteomes" id="UP000293483"/>
    </source>
</evidence>
<dbReference type="SUPFAM" id="SSF46785">
    <property type="entry name" value="Winged helix' DNA-binding domain"/>
    <property type="match status" value="1"/>
</dbReference>
<dbReference type="CDD" id="cd05466">
    <property type="entry name" value="PBP2_LTTR_substrate"/>
    <property type="match status" value="1"/>
</dbReference>
<sequence>MKIKLRRIEVFMAVIENGSFSAAAHALDVAQSAVSISIKELEKELGTQLFIRANRKVELTESGRLLKERAAPVMSLLMNVKDELKDLENLSIGQLRIAAPVMVTQFALSQVLPKFMALYPKIHIKVYQAGALEIEALVKKEALDLGLTVYKGIQPQVETEYLWDLKNVACVSTSFHQQLGKAESISWEKLLTQPLAIYPAGYHQRDLLERHSTALGIPLNIVLESENPALILSAVRSGLAITTLPLAALENESGIIPLKLPYQKGDSLKVGACWSSDRPLSSAAKTLLEFLKSYSSPF</sequence>
<dbReference type="PANTHER" id="PTHR30419:SF30">
    <property type="entry name" value="LYSR FAMILY TRANSCRIPTIONAL REGULATOR"/>
    <property type="match status" value="1"/>
</dbReference>
<dbReference type="AlphaFoldDB" id="A0A4Q7AWD3"/>
<dbReference type="Proteomes" id="UP000293483">
    <property type="component" value="Unassembled WGS sequence"/>
</dbReference>
<dbReference type="GO" id="GO:0005829">
    <property type="term" value="C:cytosol"/>
    <property type="evidence" value="ECO:0007669"/>
    <property type="project" value="TreeGrafter"/>
</dbReference>
<dbReference type="SUPFAM" id="SSF53850">
    <property type="entry name" value="Periplasmic binding protein-like II"/>
    <property type="match status" value="1"/>
</dbReference>
<gene>
    <name evidence="6" type="ORF">EXE25_09010</name>
</gene>
<organism evidence="6 7">
    <name type="scientific">Acinetobacter bouvetii</name>
    <dbReference type="NCBI Taxonomy" id="202951"/>
    <lineage>
        <taxon>Bacteria</taxon>
        <taxon>Pseudomonadati</taxon>
        <taxon>Pseudomonadota</taxon>
        <taxon>Gammaproteobacteria</taxon>
        <taxon>Moraxellales</taxon>
        <taxon>Moraxellaceae</taxon>
        <taxon>Acinetobacter</taxon>
    </lineage>
</organism>
<evidence type="ECO:0000256" key="2">
    <source>
        <dbReference type="ARBA" id="ARBA00023015"/>
    </source>
</evidence>
<comment type="similarity">
    <text evidence="1">Belongs to the LysR transcriptional regulatory family.</text>
</comment>
<dbReference type="InterPro" id="IPR000847">
    <property type="entry name" value="LysR_HTH_N"/>
</dbReference>
<dbReference type="GO" id="GO:0003677">
    <property type="term" value="F:DNA binding"/>
    <property type="evidence" value="ECO:0007669"/>
    <property type="project" value="UniProtKB-KW"/>
</dbReference>
<dbReference type="Gene3D" id="3.40.190.290">
    <property type="match status" value="1"/>
</dbReference>
<feature type="domain" description="HTH lysR-type" evidence="5">
    <location>
        <begin position="3"/>
        <end position="60"/>
    </location>
</feature>
<dbReference type="InterPro" id="IPR036390">
    <property type="entry name" value="WH_DNA-bd_sf"/>
</dbReference>
<evidence type="ECO:0000256" key="3">
    <source>
        <dbReference type="ARBA" id="ARBA00023125"/>
    </source>
</evidence>
<dbReference type="EMBL" id="SGSU01000009">
    <property type="protein sequence ID" value="RZG66819.1"/>
    <property type="molecule type" value="Genomic_DNA"/>
</dbReference>
<evidence type="ECO:0000259" key="5">
    <source>
        <dbReference type="PROSITE" id="PS50931"/>
    </source>
</evidence>
<evidence type="ECO:0000256" key="4">
    <source>
        <dbReference type="ARBA" id="ARBA00023163"/>
    </source>
</evidence>
<keyword evidence="4" id="KW-0804">Transcription</keyword>
<comment type="caution">
    <text evidence="6">The sequence shown here is derived from an EMBL/GenBank/DDBJ whole genome shotgun (WGS) entry which is preliminary data.</text>
</comment>
<evidence type="ECO:0000313" key="6">
    <source>
        <dbReference type="EMBL" id="RZG66819.1"/>
    </source>
</evidence>
<dbReference type="PRINTS" id="PR00039">
    <property type="entry name" value="HTHLYSR"/>
</dbReference>
<protein>
    <submittedName>
        <fullName evidence="6">LysR family transcriptional regulator</fullName>
    </submittedName>
</protein>
<dbReference type="FunFam" id="1.10.10.10:FF:000001">
    <property type="entry name" value="LysR family transcriptional regulator"/>
    <property type="match status" value="1"/>
</dbReference>